<evidence type="ECO:0000259" key="7">
    <source>
        <dbReference type="Pfam" id="PF07635"/>
    </source>
</evidence>
<feature type="domain" description="DUF1585" evidence="3">
    <location>
        <begin position="775"/>
        <end position="848"/>
    </location>
</feature>
<dbReference type="OrthoDB" id="175242at2"/>
<name>A0A517MJE7_9BACT</name>
<dbReference type="Pfam" id="PF07631">
    <property type="entry name" value="PSD4"/>
    <property type="match status" value="1"/>
</dbReference>
<evidence type="ECO:0000259" key="4">
    <source>
        <dbReference type="Pfam" id="PF07626"/>
    </source>
</evidence>
<evidence type="ECO:0000259" key="6">
    <source>
        <dbReference type="Pfam" id="PF07631"/>
    </source>
</evidence>
<evidence type="ECO:0000313" key="9">
    <source>
        <dbReference type="EMBL" id="QDS95021.1"/>
    </source>
</evidence>
<feature type="domain" description="DUF1595" evidence="8">
    <location>
        <begin position="441"/>
        <end position="501"/>
    </location>
</feature>
<dbReference type="InterPro" id="IPR011429">
    <property type="entry name" value="Cyt_c_Planctomycete-type"/>
</dbReference>
<dbReference type="Pfam" id="PF07637">
    <property type="entry name" value="PSD5"/>
    <property type="match status" value="1"/>
</dbReference>
<reference evidence="9 10" key="1">
    <citation type="submission" date="2019-02" db="EMBL/GenBank/DDBJ databases">
        <title>Deep-cultivation of Planctomycetes and their phenomic and genomic characterization uncovers novel biology.</title>
        <authorList>
            <person name="Wiegand S."/>
            <person name="Jogler M."/>
            <person name="Boedeker C."/>
            <person name="Pinto D."/>
            <person name="Vollmers J."/>
            <person name="Rivas-Marin E."/>
            <person name="Kohn T."/>
            <person name="Peeters S.H."/>
            <person name="Heuer A."/>
            <person name="Rast P."/>
            <person name="Oberbeckmann S."/>
            <person name="Bunk B."/>
            <person name="Jeske O."/>
            <person name="Meyerdierks A."/>
            <person name="Storesund J.E."/>
            <person name="Kallscheuer N."/>
            <person name="Luecker S."/>
            <person name="Lage O.M."/>
            <person name="Pohl T."/>
            <person name="Merkel B.J."/>
            <person name="Hornburger P."/>
            <person name="Mueller R.-W."/>
            <person name="Bruemmer F."/>
            <person name="Labrenz M."/>
            <person name="Spormann A.M."/>
            <person name="Op den Camp H."/>
            <person name="Overmann J."/>
            <person name="Amann R."/>
            <person name="Jetten M.S.M."/>
            <person name="Mascher T."/>
            <person name="Medema M.H."/>
            <person name="Devos D.P."/>
            <person name="Kaster A.-K."/>
            <person name="Ovreas L."/>
            <person name="Rohde M."/>
            <person name="Galperin M.Y."/>
            <person name="Jogler C."/>
        </authorList>
    </citation>
    <scope>NUCLEOTIDE SEQUENCE [LARGE SCALE GENOMIC DNA]</scope>
    <source>
        <strain evidence="9 10">FF011L</strain>
    </source>
</reference>
<dbReference type="InterPro" id="IPR013042">
    <property type="entry name" value="DUF1592"/>
</dbReference>
<evidence type="ECO:0000259" key="5">
    <source>
        <dbReference type="Pfam" id="PF07627"/>
    </source>
</evidence>
<feature type="compositionally biased region" description="Basic and acidic residues" evidence="1">
    <location>
        <begin position="322"/>
        <end position="356"/>
    </location>
</feature>
<keyword evidence="10" id="KW-1185">Reference proteome</keyword>
<feature type="domain" description="DUF1588" evidence="5">
    <location>
        <begin position="662"/>
        <end position="760"/>
    </location>
</feature>
<evidence type="ECO:0000313" key="10">
    <source>
        <dbReference type="Proteomes" id="UP000320672"/>
    </source>
</evidence>
<dbReference type="Proteomes" id="UP000320672">
    <property type="component" value="Chromosome"/>
</dbReference>
<evidence type="ECO:0000259" key="3">
    <source>
        <dbReference type="Pfam" id="PF07624"/>
    </source>
</evidence>
<feature type="domain" description="Cytochrome C Planctomycete-type" evidence="7">
    <location>
        <begin position="54"/>
        <end position="101"/>
    </location>
</feature>
<dbReference type="EMBL" id="CP036262">
    <property type="protein sequence ID" value="QDS95021.1"/>
    <property type="molecule type" value="Genomic_DNA"/>
</dbReference>
<dbReference type="InterPro" id="IPR011478">
    <property type="entry name" value="DUF1585"/>
</dbReference>
<evidence type="ECO:0008006" key="11">
    <source>
        <dbReference type="Google" id="ProtNLM"/>
    </source>
</evidence>
<accession>A0A517MJE7</accession>
<feature type="chain" id="PRO_5021900942" description="Planctomycete cytochrome C" evidence="2">
    <location>
        <begin position="25"/>
        <end position="856"/>
    </location>
</feature>
<dbReference type="Pfam" id="PF07624">
    <property type="entry name" value="PSD2"/>
    <property type="match status" value="1"/>
</dbReference>
<organism evidence="9 10">
    <name type="scientific">Roseimaritima multifibrata</name>
    <dbReference type="NCBI Taxonomy" id="1930274"/>
    <lineage>
        <taxon>Bacteria</taxon>
        <taxon>Pseudomonadati</taxon>
        <taxon>Planctomycetota</taxon>
        <taxon>Planctomycetia</taxon>
        <taxon>Pirellulales</taxon>
        <taxon>Pirellulaceae</taxon>
        <taxon>Roseimaritima</taxon>
    </lineage>
</organism>
<evidence type="ECO:0000259" key="8">
    <source>
        <dbReference type="Pfam" id="PF07637"/>
    </source>
</evidence>
<dbReference type="RefSeq" id="WP_145352935.1">
    <property type="nucleotide sequence ID" value="NZ_CP036262.1"/>
</dbReference>
<dbReference type="Pfam" id="PF07626">
    <property type="entry name" value="PSD3"/>
    <property type="match status" value="1"/>
</dbReference>
<dbReference type="InterPro" id="IPR013036">
    <property type="entry name" value="DUF1587"/>
</dbReference>
<feature type="domain" description="DUF1592" evidence="6">
    <location>
        <begin position="518"/>
        <end position="644"/>
    </location>
</feature>
<keyword evidence="2" id="KW-0732">Signal</keyword>
<evidence type="ECO:0000256" key="1">
    <source>
        <dbReference type="SAM" id="MobiDB-lite"/>
    </source>
</evidence>
<protein>
    <recommendedName>
        <fullName evidence="11">Planctomycete cytochrome C</fullName>
    </recommendedName>
</protein>
<evidence type="ECO:0000256" key="2">
    <source>
        <dbReference type="SAM" id="SignalP"/>
    </source>
</evidence>
<dbReference type="InterPro" id="IPR013039">
    <property type="entry name" value="DUF1588"/>
</dbReference>
<feature type="region of interest" description="Disordered" evidence="1">
    <location>
        <begin position="322"/>
        <end position="359"/>
    </location>
</feature>
<dbReference type="Pfam" id="PF07627">
    <property type="entry name" value="PSCyt3"/>
    <property type="match status" value="1"/>
</dbReference>
<proteinExistence type="predicted"/>
<dbReference type="InterPro" id="IPR013043">
    <property type="entry name" value="DUF1595"/>
</dbReference>
<dbReference type="AlphaFoldDB" id="A0A517MJE7"/>
<sequence precursor="true">MRLHAVPSGLSLLLLVFIACPARTDEPVKKATPQSSSAMEAYLATGADLVRSHCLDCHNEDFQEAEVDLSAFADPEKLAADQELWRRALQMIKFGAMPPADAEPFTDTQREAFVHTLTAALNQAACDLDPKPGKVTVRRLNRSEYDNTVSDLFKTRISVAADFPQDEVGAGFDNNGDVLSVPPMLFEKYIAAAEQISKQVVFDPSTIEKKTHELSGDQIHVVGESWVGSFFGHFLAKDAFAWTEVTVPYAGKYRLEISAGAPKKGEKVRIGVFNAAGEPLGEKEFDYFGGGGSSDREALDVNLKKGLNRFLFALLPPEEKVVEDKDKDKDKDKAGDDKAKAAEVAKAKEKEKKEQEAADEAAQIKLPDFALLTDQVIAEGRAAVGKTLKISRKIEQLPVVMMIRKASFRGPSELPDEIYPASHRVLITVTPKKGVSNRQAAKECLKPFLRRAFRGPVDDATVDRYARLAEMASKREKSFERGMQVAVSAILLSPRFLFRSELPGPDSKGKPGDVQPIEDFQLASRLSYFLWSSMPDEELLQLAAEGRLNDEAVLRDQVKRMIADKRAVALADNFAAQWLGLRNLDVVEPNTDQFPQFDDSLRNAMRTETLMVFQDVVDNNRSVVTLLDSPETFLNERLAKHYGIDGVKGDDFRRVSVAEHGRAGILTHASVLTLTSYPGRTSPVLRGKWVLENILGTRPPDPPPGVPELDVTSEANPTASLRKQLEQHRADPGCASCHVVMDDIGFGLDHFGPIGNYRDDDNGKPIDSTGTLPGGRAFDGALPLIQQIRDAETASFVETVANRLLTYAIGRELTVTDTCFLVDVVAQSAKQDHRFVDLATAVVLSKPFRFHTLEEN</sequence>
<feature type="signal peptide" evidence="2">
    <location>
        <begin position="1"/>
        <end position="24"/>
    </location>
</feature>
<feature type="domain" description="DUF1587" evidence="4">
    <location>
        <begin position="138"/>
        <end position="201"/>
    </location>
</feature>
<dbReference type="KEGG" id="rml:FF011L_38050"/>
<dbReference type="PROSITE" id="PS51257">
    <property type="entry name" value="PROKAR_LIPOPROTEIN"/>
    <property type="match status" value="1"/>
</dbReference>
<dbReference type="Pfam" id="PF07635">
    <property type="entry name" value="PSCyt1"/>
    <property type="match status" value="1"/>
</dbReference>
<gene>
    <name evidence="9" type="ORF">FF011L_38050</name>
</gene>